<sequence>MLRRANPRSESPRRYFMGPSIAVIASTVNVVLAASAGADPESSDRFTSSYGDGHVAVEAERRIANVGDSAALEPPIASVSTPPGDTFLVQGPAVENVVHWWESDPLYMADNPLGAVLADCGELDGSGEAIWIECVPPVAPELEEPVDEDDESSEPAPVVVTAEDLARLPISAGELVIQPPMDDASERWVAVNVETIAYSRAEAQRFTPTLLGQQVEVEVWPVEYVWNFHDPVAEALGEAAVYATADPGMPYPDHTFSHTYTQAVDETGISLLTRWVGQFRGPGTGGWQPIAGSAVTVSASPAFEVREFTPRLVDPSTLGP</sequence>
<protein>
    <recommendedName>
        <fullName evidence="3">PKD domain-containing protein</fullName>
    </recommendedName>
</protein>
<name>A0A3N2B934_9MICO</name>
<dbReference type="AlphaFoldDB" id="A0A3N2B934"/>
<reference evidence="1 2" key="1">
    <citation type="submission" date="2018-11" db="EMBL/GenBank/DDBJ databases">
        <title>Sequencing the genomes of 1000 actinobacteria strains.</title>
        <authorList>
            <person name="Klenk H.-P."/>
        </authorList>
    </citation>
    <scope>NUCLEOTIDE SEQUENCE [LARGE SCALE GENOMIC DNA]</scope>
    <source>
        <strain evidence="1 2">DSM 11294</strain>
    </source>
</reference>
<evidence type="ECO:0000313" key="2">
    <source>
        <dbReference type="Proteomes" id="UP000280668"/>
    </source>
</evidence>
<dbReference type="EMBL" id="RKHK01000001">
    <property type="protein sequence ID" value="ROR71751.1"/>
    <property type="molecule type" value="Genomic_DNA"/>
</dbReference>
<proteinExistence type="predicted"/>
<keyword evidence="2" id="KW-1185">Reference proteome</keyword>
<organism evidence="1 2">
    <name type="scientific">Bogoriella caseilytica</name>
    <dbReference type="NCBI Taxonomy" id="56055"/>
    <lineage>
        <taxon>Bacteria</taxon>
        <taxon>Bacillati</taxon>
        <taxon>Actinomycetota</taxon>
        <taxon>Actinomycetes</taxon>
        <taxon>Micrococcales</taxon>
        <taxon>Bogoriellaceae</taxon>
        <taxon>Bogoriella</taxon>
    </lineage>
</organism>
<evidence type="ECO:0008006" key="3">
    <source>
        <dbReference type="Google" id="ProtNLM"/>
    </source>
</evidence>
<accession>A0A3N2B934</accession>
<gene>
    <name evidence="1" type="ORF">EDD31_0089</name>
</gene>
<comment type="caution">
    <text evidence="1">The sequence shown here is derived from an EMBL/GenBank/DDBJ whole genome shotgun (WGS) entry which is preliminary data.</text>
</comment>
<dbReference type="Proteomes" id="UP000280668">
    <property type="component" value="Unassembled WGS sequence"/>
</dbReference>
<evidence type="ECO:0000313" key="1">
    <source>
        <dbReference type="EMBL" id="ROR71751.1"/>
    </source>
</evidence>